<name>A0A2D0UWT5_LARCR</name>
<dbReference type="SMART" id="SM00409">
    <property type="entry name" value="IG"/>
    <property type="match status" value="4"/>
</dbReference>
<dbReference type="PANTHER" id="PTHR11422">
    <property type="entry name" value="T-CELL SURFACE GLYCOPROTEIN CD4"/>
    <property type="match status" value="1"/>
</dbReference>
<reference evidence="4" key="1">
    <citation type="submission" date="2014-11" db="EMBL/GenBank/DDBJ databases">
        <title>Molecular Characterization and Expression Analysis on CD4 in Large Yellow Croaker (Pseudosciaena crocea).</title>
        <authorList>
            <person name="Chen W."/>
            <person name="Ao J."/>
            <person name="Chen X."/>
        </authorList>
    </citation>
    <scope>NUCLEOTIDE SEQUENCE</scope>
</reference>
<evidence type="ECO:0000256" key="1">
    <source>
        <dbReference type="SAM" id="Phobius"/>
    </source>
</evidence>
<keyword evidence="1" id="KW-0472">Membrane</keyword>
<feature type="chain" id="PRO_5013581593" evidence="2">
    <location>
        <begin position="20"/>
        <end position="462"/>
    </location>
</feature>
<evidence type="ECO:0000313" key="4">
    <source>
        <dbReference type="EMBL" id="ALB24760.1"/>
    </source>
</evidence>
<sequence>MNVIQSILVLIALLTLTAGAEEVKFAQVGDRVILEPPVGTDSKVHYIYWKNSDDTDVVWSNPFGSRITKDLLSDGSLVIDKIKDEHFRTFICVTKSGDKILFMRTYRILKVNVTLNPPSPLLPEETLTLICNVESLRGQKKPEIHWLNPQSRQVGSKGSATVKVTGQHNGRWTCVVTNNKKEHHATVSVTVVDLSPAPTSPQYTSKSCPLTIPCSIHVSWDQIKAKGIQEGNWHFIPKPGSSLTPHGSQRLFSLSLEDKLAWKADQNRGLTTASDLTKGNLSLMRKQGREDDSGDYVCSLNFKNGLTLNRTVQVKVLQIISSPGTELISGQQLNLTCGLGHPLPSDLKLRWVPPEQSSSSLTSDRLPAHLTIPEVGSEDSGKWRCELWRSDTRLASADITLKIEPRLSVWMIVIICSITAIVILLILIFVCIAYRRRQRRMRHLGHRICHCKTPKPKGFYRT</sequence>
<keyword evidence="1" id="KW-0812">Transmembrane</keyword>
<evidence type="ECO:0000259" key="3">
    <source>
        <dbReference type="PROSITE" id="PS50835"/>
    </source>
</evidence>
<dbReference type="InterPro" id="IPR003599">
    <property type="entry name" value="Ig_sub"/>
</dbReference>
<dbReference type="PANTHER" id="PTHR11422:SF0">
    <property type="entry name" value="T-CELL SURFACE GLYCOPROTEIN CD4"/>
    <property type="match status" value="1"/>
</dbReference>
<dbReference type="InterPro" id="IPR013783">
    <property type="entry name" value="Ig-like_fold"/>
</dbReference>
<dbReference type="EMBL" id="KP099054">
    <property type="protein sequence ID" value="ALB24760.1"/>
    <property type="molecule type" value="mRNA"/>
</dbReference>
<keyword evidence="1" id="KW-1133">Transmembrane helix</keyword>
<feature type="domain" description="Ig-like" evidence="3">
    <location>
        <begin position="125"/>
        <end position="190"/>
    </location>
</feature>
<feature type="signal peptide" evidence="2">
    <location>
        <begin position="1"/>
        <end position="19"/>
    </location>
</feature>
<protein>
    <submittedName>
        <fullName evidence="4">CD4</fullName>
    </submittedName>
</protein>
<dbReference type="Gene3D" id="2.60.40.10">
    <property type="entry name" value="Immunoglobulins"/>
    <property type="match status" value="3"/>
</dbReference>
<dbReference type="InterPro" id="IPR036179">
    <property type="entry name" value="Ig-like_dom_sf"/>
</dbReference>
<feature type="domain" description="Ig-like" evidence="3">
    <location>
        <begin position="314"/>
        <end position="400"/>
    </location>
</feature>
<dbReference type="SUPFAM" id="SSF48726">
    <property type="entry name" value="Immunoglobulin"/>
    <property type="match status" value="2"/>
</dbReference>
<keyword evidence="2" id="KW-0732">Signal</keyword>
<dbReference type="PROSITE" id="PS50835">
    <property type="entry name" value="IG_LIKE"/>
    <property type="match status" value="2"/>
</dbReference>
<accession>A0A2D0UWT5</accession>
<dbReference type="AlphaFoldDB" id="A0A2D0UWT5"/>
<proteinExistence type="evidence at transcript level"/>
<organism evidence="4">
    <name type="scientific">Larimichthys crocea</name>
    <name type="common">Large yellow croaker</name>
    <name type="synonym">Pseudosciaena crocea</name>
    <dbReference type="NCBI Taxonomy" id="215358"/>
    <lineage>
        <taxon>Eukaryota</taxon>
        <taxon>Metazoa</taxon>
        <taxon>Chordata</taxon>
        <taxon>Craniata</taxon>
        <taxon>Vertebrata</taxon>
        <taxon>Euteleostomi</taxon>
        <taxon>Actinopterygii</taxon>
        <taxon>Neopterygii</taxon>
        <taxon>Teleostei</taxon>
        <taxon>Neoteleostei</taxon>
        <taxon>Acanthomorphata</taxon>
        <taxon>Eupercaria</taxon>
        <taxon>Sciaenidae</taxon>
        <taxon>Larimichthys</taxon>
    </lineage>
</organism>
<dbReference type="InterPro" id="IPR007110">
    <property type="entry name" value="Ig-like_dom"/>
</dbReference>
<evidence type="ECO:0000256" key="2">
    <source>
        <dbReference type="SAM" id="SignalP"/>
    </source>
</evidence>
<feature type="transmembrane region" description="Helical" evidence="1">
    <location>
        <begin position="409"/>
        <end position="434"/>
    </location>
</feature>